<protein>
    <recommendedName>
        <fullName evidence="3">Secreted protein</fullName>
    </recommendedName>
</protein>
<dbReference type="RefSeq" id="WP_201844672.1">
    <property type="nucleotide sequence ID" value="NZ_JABBYC010000001.1"/>
</dbReference>
<evidence type="ECO:0000313" key="1">
    <source>
        <dbReference type="EMBL" id="MBL0884849.1"/>
    </source>
</evidence>
<comment type="caution">
    <text evidence="1">The sequence shown here is derived from an EMBL/GenBank/DDBJ whole genome shotgun (WGS) entry which is preliminary data.</text>
</comment>
<sequence>MVGSALLAAAVAAGLSGCMSGDPAAAPGETASGEASVSASASAVDPAEAAKQERIAAAQERYTEYFEIMARYSKKSENPFPELRDGGYLGDADFQSGQQSYWQRLTDDKVKQVGDGRIISFSEVEYDGDPLDDEIAGHRIRMKVCIDNTDFDLLEPDGRSIVTDDAPAKGLASVVMQGQSTGLWSVREDGATGVAC</sequence>
<reference evidence="1 2" key="1">
    <citation type="journal article" date="2021" name="Arch. Microbiol.">
        <title>Myceligenerans indicum sp. nov., an actinobacterium isolated from mangrove sediment of Sundarbans, India.</title>
        <authorList>
            <person name="Asha K."/>
            <person name="Bhadury P."/>
        </authorList>
    </citation>
    <scope>NUCLEOTIDE SEQUENCE [LARGE SCALE GENOMIC DNA]</scope>
    <source>
        <strain evidence="1 2">I2</strain>
    </source>
</reference>
<evidence type="ECO:0008006" key="3">
    <source>
        <dbReference type="Google" id="ProtNLM"/>
    </source>
</evidence>
<keyword evidence="2" id="KW-1185">Reference proteome</keyword>
<dbReference type="EMBL" id="JABBYC010000001">
    <property type="protein sequence ID" value="MBL0884849.1"/>
    <property type="molecule type" value="Genomic_DNA"/>
</dbReference>
<dbReference type="Proteomes" id="UP000675409">
    <property type="component" value="Unassembled WGS sequence"/>
</dbReference>
<evidence type="ECO:0000313" key="2">
    <source>
        <dbReference type="Proteomes" id="UP000675409"/>
    </source>
</evidence>
<name>A0ABS1LF07_9MICO</name>
<gene>
    <name evidence="1" type="ORF">HGK34_00890</name>
</gene>
<organism evidence="1 2">
    <name type="scientific">Myceligenerans indicum</name>
    <dbReference type="NCBI Taxonomy" id="2593663"/>
    <lineage>
        <taxon>Bacteria</taxon>
        <taxon>Bacillati</taxon>
        <taxon>Actinomycetota</taxon>
        <taxon>Actinomycetes</taxon>
        <taxon>Micrococcales</taxon>
        <taxon>Promicromonosporaceae</taxon>
        <taxon>Myceligenerans</taxon>
    </lineage>
</organism>
<accession>A0ABS1LF07</accession>
<proteinExistence type="predicted"/>